<feature type="region of interest" description="Disordered" evidence="1">
    <location>
        <begin position="26"/>
        <end position="76"/>
    </location>
</feature>
<dbReference type="Proteomes" id="UP001187192">
    <property type="component" value="Unassembled WGS sequence"/>
</dbReference>
<reference evidence="2" key="1">
    <citation type="submission" date="2023-07" db="EMBL/GenBank/DDBJ databases">
        <title>draft genome sequence of fig (Ficus carica).</title>
        <authorList>
            <person name="Takahashi T."/>
            <person name="Nishimura K."/>
        </authorList>
    </citation>
    <scope>NUCLEOTIDE SEQUENCE</scope>
</reference>
<evidence type="ECO:0000256" key="1">
    <source>
        <dbReference type="SAM" id="MobiDB-lite"/>
    </source>
</evidence>
<sequence length="76" mass="8710">MVLKMWRRKKAMTEMTIVEGEHRSADTKIIERRAQDDNYTQGSRDGNHQESVQGHRDSNLQGICKSAGTIRDSFAM</sequence>
<dbReference type="AlphaFoldDB" id="A0AA87ZR94"/>
<accession>A0AA87ZR94</accession>
<evidence type="ECO:0000313" key="2">
    <source>
        <dbReference type="EMBL" id="GMN31231.1"/>
    </source>
</evidence>
<keyword evidence="3" id="KW-1185">Reference proteome</keyword>
<evidence type="ECO:0000313" key="3">
    <source>
        <dbReference type="Proteomes" id="UP001187192"/>
    </source>
</evidence>
<feature type="compositionally biased region" description="Basic and acidic residues" evidence="1">
    <location>
        <begin position="45"/>
        <end position="58"/>
    </location>
</feature>
<feature type="compositionally biased region" description="Basic and acidic residues" evidence="1">
    <location>
        <begin position="26"/>
        <end position="36"/>
    </location>
</feature>
<comment type="caution">
    <text evidence="2">The sequence shown here is derived from an EMBL/GenBank/DDBJ whole genome shotgun (WGS) entry which is preliminary data.</text>
</comment>
<name>A0AA87ZR94_FICCA</name>
<gene>
    <name evidence="2" type="ORF">TIFTF001_041562</name>
</gene>
<protein>
    <submittedName>
        <fullName evidence="2">Uncharacterized protein</fullName>
    </submittedName>
</protein>
<organism evidence="2 3">
    <name type="scientific">Ficus carica</name>
    <name type="common">Common fig</name>
    <dbReference type="NCBI Taxonomy" id="3494"/>
    <lineage>
        <taxon>Eukaryota</taxon>
        <taxon>Viridiplantae</taxon>
        <taxon>Streptophyta</taxon>
        <taxon>Embryophyta</taxon>
        <taxon>Tracheophyta</taxon>
        <taxon>Spermatophyta</taxon>
        <taxon>Magnoliopsida</taxon>
        <taxon>eudicotyledons</taxon>
        <taxon>Gunneridae</taxon>
        <taxon>Pentapetalae</taxon>
        <taxon>rosids</taxon>
        <taxon>fabids</taxon>
        <taxon>Rosales</taxon>
        <taxon>Moraceae</taxon>
        <taxon>Ficeae</taxon>
        <taxon>Ficus</taxon>
    </lineage>
</organism>
<proteinExistence type="predicted"/>
<dbReference type="EMBL" id="BTGU01001912">
    <property type="protein sequence ID" value="GMN31231.1"/>
    <property type="molecule type" value="Genomic_DNA"/>
</dbReference>